<name>Q2JB25_FRACC</name>
<evidence type="ECO:0000313" key="2">
    <source>
        <dbReference type="Proteomes" id="UP000001937"/>
    </source>
</evidence>
<accession>Q2JB25</accession>
<dbReference type="STRING" id="106370.Francci3_2145"/>
<sequence length="147" mass="15580">MNAAAGTGGDSCPLGRAASATVTGVGRGRPGRSNHSRCGGIRGVRAQCASRSRSRIGGPLSIRLTWACVRVCHRPSRSWLMGPEVVGVQAIGRGDPAYVLGREGITHLVGVPEPLRHARRACRTPPSVRIPRSWRGLPSACALHPWH</sequence>
<organism evidence="1 2">
    <name type="scientific">Frankia casuarinae (strain DSM 45818 / CECT 9043 / HFP020203 / CcI3)</name>
    <dbReference type="NCBI Taxonomy" id="106370"/>
    <lineage>
        <taxon>Bacteria</taxon>
        <taxon>Bacillati</taxon>
        <taxon>Actinomycetota</taxon>
        <taxon>Actinomycetes</taxon>
        <taxon>Frankiales</taxon>
        <taxon>Frankiaceae</taxon>
        <taxon>Frankia</taxon>
    </lineage>
</organism>
<keyword evidence="2" id="KW-1185">Reference proteome</keyword>
<protein>
    <submittedName>
        <fullName evidence="1">Uncharacterized protein</fullName>
    </submittedName>
</protein>
<evidence type="ECO:0000313" key="1">
    <source>
        <dbReference type="EMBL" id="ABD11517.1"/>
    </source>
</evidence>
<reference evidence="1 2" key="1">
    <citation type="journal article" date="2007" name="Genome Res.">
        <title>Genome characteristics of facultatively symbiotic Frankia sp. strains reflect host range and host plant biogeography.</title>
        <authorList>
            <person name="Normand P."/>
            <person name="Lapierre P."/>
            <person name="Tisa L.S."/>
            <person name="Gogarten J.P."/>
            <person name="Alloisio N."/>
            <person name="Bagnarol E."/>
            <person name="Bassi C.A."/>
            <person name="Berry A.M."/>
            <person name="Bickhart D.M."/>
            <person name="Choisne N."/>
            <person name="Couloux A."/>
            <person name="Cournoyer B."/>
            <person name="Cruveiller S."/>
            <person name="Daubin V."/>
            <person name="Demange N."/>
            <person name="Francino M.P."/>
            <person name="Goltsman E."/>
            <person name="Huang Y."/>
            <person name="Kopp O.R."/>
            <person name="Labarre L."/>
            <person name="Lapidus A."/>
            <person name="Lavire C."/>
            <person name="Marechal J."/>
            <person name="Martinez M."/>
            <person name="Mastronunzio J.E."/>
            <person name="Mullin B.C."/>
            <person name="Niemann J."/>
            <person name="Pujic P."/>
            <person name="Rawnsley T."/>
            <person name="Rouy Z."/>
            <person name="Schenowitz C."/>
            <person name="Sellstedt A."/>
            <person name="Tavares F."/>
            <person name="Tomkins J.P."/>
            <person name="Vallenet D."/>
            <person name="Valverde C."/>
            <person name="Wall L.G."/>
            <person name="Wang Y."/>
            <person name="Medigue C."/>
            <person name="Benson D.R."/>
        </authorList>
    </citation>
    <scope>NUCLEOTIDE SEQUENCE [LARGE SCALE GENOMIC DNA]</scope>
    <source>
        <strain evidence="2">DSM 45818 / CECT 9043 / CcI3</strain>
    </source>
</reference>
<dbReference type="Proteomes" id="UP000001937">
    <property type="component" value="Chromosome"/>
</dbReference>
<proteinExistence type="predicted"/>
<dbReference type="KEGG" id="fra:Francci3_2145"/>
<dbReference type="HOGENOM" id="CLU_1765357_0_0_11"/>
<dbReference type="AlphaFoldDB" id="Q2JB25"/>
<gene>
    <name evidence="1" type="ordered locus">Francci3_2145</name>
</gene>
<dbReference type="EMBL" id="CP000249">
    <property type="protein sequence ID" value="ABD11517.1"/>
    <property type="molecule type" value="Genomic_DNA"/>
</dbReference>